<evidence type="ECO:0000313" key="2">
    <source>
        <dbReference type="EMBL" id="SCM73355.1"/>
    </source>
</evidence>
<protein>
    <submittedName>
        <fullName evidence="2">Putative Mu-like prophage DNA circulation protein</fullName>
    </submittedName>
</protein>
<proteinExistence type="predicted"/>
<dbReference type="AlphaFoldDB" id="A0A212L771"/>
<organism evidence="2">
    <name type="scientific">uncultured Pleomorphomonas sp</name>
    <dbReference type="NCBI Taxonomy" id="442121"/>
    <lineage>
        <taxon>Bacteria</taxon>
        <taxon>Pseudomonadati</taxon>
        <taxon>Pseudomonadota</taxon>
        <taxon>Alphaproteobacteria</taxon>
        <taxon>Hyphomicrobiales</taxon>
        <taxon>Pleomorphomonadaceae</taxon>
        <taxon>Pleomorphomonas</taxon>
        <taxon>environmental samples</taxon>
    </lineage>
</organism>
<dbReference type="RefSeq" id="WP_288199458.1">
    <property type="nucleotide sequence ID" value="NZ_LT608334.1"/>
</dbReference>
<dbReference type="EMBL" id="FMJD01000003">
    <property type="protein sequence ID" value="SCM73355.1"/>
    <property type="molecule type" value="Genomic_DNA"/>
</dbReference>
<dbReference type="InterPro" id="IPR009826">
    <property type="entry name" value="DNA_circ_N"/>
</dbReference>
<feature type="domain" description="DNA circulation N-terminal" evidence="1">
    <location>
        <begin position="8"/>
        <end position="92"/>
    </location>
</feature>
<dbReference type="Pfam" id="PF07157">
    <property type="entry name" value="DNA_circ_N"/>
    <property type="match status" value="1"/>
</dbReference>
<reference evidence="2" key="1">
    <citation type="submission" date="2016-08" db="EMBL/GenBank/DDBJ databases">
        <authorList>
            <person name="Seilhamer J.J."/>
        </authorList>
    </citation>
    <scope>NUCLEOTIDE SEQUENCE</scope>
    <source>
        <strain evidence="2">86</strain>
    </source>
</reference>
<accession>A0A212L771</accession>
<evidence type="ECO:0000259" key="1">
    <source>
        <dbReference type="Pfam" id="PF07157"/>
    </source>
</evidence>
<gene>
    <name evidence="2" type="ORF">KL86PLE_110034</name>
</gene>
<name>A0A212L771_9HYPH</name>
<sequence>MAFVNTFLPASFRGVPFRVADESGAGGRRIVVHNLVGGEAPITEDFGSKEQRYTVTAYVAGSLASVAGLALRAALKQSGAGLLVLPWQGPVQAHVEDFDPSRSKDVNGYIGFDITFVEAGSGSLFGSLPAISELSALMLTGISLVAGLVAAAITASGGAAADEIDAAADGVATLEALRTEAGITGDTADDLAARIEDLAVTDYADDPETWLTTAGDITRDLAREADTGMGANFRTYALAADVSTVTGTAMAGLLGAAAAMATAGADYACRQDAVAARAALADMADTAREAMASLGFDASEWYGGLIGAALDAMSRDAADLKPLVRVETGLSLPSTLVAWRLYGDPSRADELVARNKVATSCFMPAAMTAVAPD</sequence>